<feature type="coiled-coil region" evidence="1">
    <location>
        <begin position="353"/>
        <end position="422"/>
    </location>
</feature>
<dbReference type="Gene3D" id="3.40.50.300">
    <property type="entry name" value="P-loop containing nucleotide triphosphate hydrolases"/>
    <property type="match status" value="1"/>
</dbReference>
<comment type="caution">
    <text evidence="2">The sequence shown here is derived from an EMBL/GenBank/DDBJ whole genome shotgun (WGS) entry which is preliminary data.</text>
</comment>
<dbReference type="Pfam" id="PF12532">
    <property type="entry name" value="DUF3732"/>
    <property type="match status" value="1"/>
</dbReference>
<evidence type="ECO:0000256" key="1">
    <source>
        <dbReference type="SAM" id="Coils"/>
    </source>
</evidence>
<dbReference type="OrthoDB" id="103556at2"/>
<gene>
    <name evidence="2" type="ORF">Mgrana_00587</name>
</gene>
<organism evidence="2 3">
    <name type="scientific">Meiothermus granaticius NBRC 107808</name>
    <dbReference type="NCBI Taxonomy" id="1227551"/>
    <lineage>
        <taxon>Bacteria</taxon>
        <taxon>Thermotogati</taxon>
        <taxon>Deinococcota</taxon>
        <taxon>Deinococci</taxon>
        <taxon>Thermales</taxon>
        <taxon>Thermaceae</taxon>
        <taxon>Meiothermus</taxon>
    </lineage>
</organism>
<evidence type="ECO:0000313" key="3">
    <source>
        <dbReference type="Proteomes" id="UP000266178"/>
    </source>
</evidence>
<dbReference type="InterPro" id="IPR027417">
    <property type="entry name" value="P-loop_NTPase"/>
</dbReference>
<dbReference type="InterPro" id="IPR022205">
    <property type="entry name" value="DUF3732"/>
</dbReference>
<dbReference type="Proteomes" id="UP000266178">
    <property type="component" value="Unassembled WGS sequence"/>
</dbReference>
<feature type="coiled-coil region" evidence="1">
    <location>
        <begin position="449"/>
        <end position="476"/>
    </location>
</feature>
<dbReference type="RefSeq" id="WP_119356106.1">
    <property type="nucleotide sequence ID" value="NZ_BJXM01000003.1"/>
</dbReference>
<protein>
    <recommendedName>
        <fullName evidence="4">DUF3732 domain-containing protein</fullName>
    </recommendedName>
</protein>
<dbReference type="AlphaFoldDB" id="A0A399FBK8"/>
<name>A0A399FBK8_9DEIN</name>
<accession>A0A399FBK8</accession>
<evidence type="ECO:0000313" key="2">
    <source>
        <dbReference type="EMBL" id="RIH93533.1"/>
    </source>
</evidence>
<keyword evidence="1" id="KW-0175">Coiled coil</keyword>
<evidence type="ECO:0008006" key="4">
    <source>
        <dbReference type="Google" id="ProtNLM"/>
    </source>
</evidence>
<proteinExistence type="predicted"/>
<dbReference type="SUPFAM" id="SSF52540">
    <property type="entry name" value="P-loop containing nucleoside triphosphate hydrolases"/>
    <property type="match status" value="1"/>
</dbReference>
<keyword evidence="3" id="KW-1185">Reference proteome</keyword>
<reference evidence="2 3" key="1">
    <citation type="submission" date="2018-08" db="EMBL/GenBank/DDBJ databases">
        <title>Meiothermus granaticius genome AF-68 sequencing project.</title>
        <authorList>
            <person name="Da Costa M.S."/>
            <person name="Albuquerque L."/>
            <person name="Raposo P."/>
            <person name="Froufe H.J.C."/>
            <person name="Barroso C.S."/>
            <person name="Egas C."/>
        </authorList>
    </citation>
    <scope>NUCLEOTIDE SEQUENCE [LARGE SCALE GENOMIC DNA]</scope>
    <source>
        <strain evidence="2 3">AF-68</strain>
    </source>
</reference>
<sequence>MRRWNLRKIILYSHDDRRRDVDLDLESVNIITGKSHTGKSALVEIINYVMGASECHIPSFVRDATSWTGLLWVRDETQFLVCRKTPTGARKADNSAYFDVGSELEIPAGQSGLYRKADIDTALHQFERLLGIPEVEVDPYSPARPKEPITVRHVMPYLLQDDSTIIDKGKLFWSSDEQDEKRVAIINRLPFFLGVYDPATIELEGELRRLRRDLAIREKQALEAQQIAGREVSRAQALLAEAQTVGLIEASQAETDLAGIIGLLRAANTWESTEPSDRGEGQNSNLSTLYDRKFELETQASELRSRLNSAEQLGSIRQRFGENAISQRNRLAAVEIVPTQASLVACPTCAQPLERVSESVQSVRKVYERVQRELGDVERQRPLVARASEEVREQLSAVRLELERTKQQIRAIVQEDEQARQRLDLDQRRYRVIGRISLYLDTVADVEVTTNQDEEVAGLRSRVAELEEQLSSQTKAELLQEKRLLISGIATEILQHLPFDERYRGGSVDFNPKDLSVGVITSKRRESMRNIGSDENYLSLHLSVMLALHRLFTDLESPVPGLLVLDQLSRPYFPEDTEEVEVISQDRVSLKRYFDLLFSEVAEQESLQILVLEHAYFTDDEAFKNATKERWIEGRPFLVPADWPDEPVS</sequence>
<dbReference type="EMBL" id="QWLB01000005">
    <property type="protein sequence ID" value="RIH93533.1"/>
    <property type="molecule type" value="Genomic_DNA"/>
</dbReference>